<organism evidence="1 2">
    <name type="scientific">Ampelomyces quisqualis</name>
    <name type="common">Powdery mildew agent</name>
    <dbReference type="NCBI Taxonomy" id="50730"/>
    <lineage>
        <taxon>Eukaryota</taxon>
        <taxon>Fungi</taxon>
        <taxon>Dikarya</taxon>
        <taxon>Ascomycota</taxon>
        <taxon>Pezizomycotina</taxon>
        <taxon>Dothideomycetes</taxon>
        <taxon>Pleosporomycetidae</taxon>
        <taxon>Pleosporales</taxon>
        <taxon>Pleosporineae</taxon>
        <taxon>Phaeosphaeriaceae</taxon>
        <taxon>Ampelomyces</taxon>
    </lineage>
</organism>
<evidence type="ECO:0000313" key="2">
    <source>
        <dbReference type="Proteomes" id="UP000800096"/>
    </source>
</evidence>
<gene>
    <name evidence="1" type="ORF">BDU57DRAFT_92078</name>
</gene>
<dbReference type="EMBL" id="ML979143">
    <property type="protein sequence ID" value="KAF1911522.1"/>
    <property type="molecule type" value="Genomic_DNA"/>
</dbReference>
<dbReference type="AlphaFoldDB" id="A0A6A5Q7Y1"/>
<keyword evidence="2" id="KW-1185">Reference proteome</keyword>
<proteinExistence type="predicted"/>
<evidence type="ECO:0000313" key="1">
    <source>
        <dbReference type="EMBL" id="KAF1911522.1"/>
    </source>
</evidence>
<accession>A0A6A5Q7Y1</accession>
<dbReference type="Proteomes" id="UP000800096">
    <property type="component" value="Unassembled WGS sequence"/>
</dbReference>
<reference evidence="1" key="1">
    <citation type="journal article" date="2020" name="Stud. Mycol.">
        <title>101 Dothideomycetes genomes: a test case for predicting lifestyles and emergence of pathogens.</title>
        <authorList>
            <person name="Haridas S."/>
            <person name="Albert R."/>
            <person name="Binder M."/>
            <person name="Bloem J."/>
            <person name="Labutti K."/>
            <person name="Salamov A."/>
            <person name="Andreopoulos B."/>
            <person name="Baker S."/>
            <person name="Barry K."/>
            <person name="Bills G."/>
            <person name="Bluhm B."/>
            <person name="Cannon C."/>
            <person name="Castanera R."/>
            <person name="Culley D."/>
            <person name="Daum C."/>
            <person name="Ezra D."/>
            <person name="Gonzalez J."/>
            <person name="Henrissat B."/>
            <person name="Kuo A."/>
            <person name="Liang C."/>
            <person name="Lipzen A."/>
            <person name="Lutzoni F."/>
            <person name="Magnuson J."/>
            <person name="Mondo S."/>
            <person name="Nolan M."/>
            <person name="Ohm R."/>
            <person name="Pangilinan J."/>
            <person name="Park H.-J."/>
            <person name="Ramirez L."/>
            <person name="Alfaro M."/>
            <person name="Sun H."/>
            <person name="Tritt A."/>
            <person name="Yoshinaga Y."/>
            <person name="Zwiers L.-H."/>
            <person name="Turgeon B."/>
            <person name="Goodwin S."/>
            <person name="Spatafora J."/>
            <person name="Crous P."/>
            <person name="Grigoriev I."/>
        </authorList>
    </citation>
    <scope>NUCLEOTIDE SEQUENCE</scope>
    <source>
        <strain evidence="1">HMLAC05119</strain>
    </source>
</reference>
<name>A0A6A5Q7Y1_AMPQU</name>
<protein>
    <submittedName>
        <fullName evidence="1">Uncharacterized protein</fullName>
    </submittedName>
</protein>
<sequence>MQLERQEAWSAASVRGRRTIGRRQGRTYLWGEPRVTQTQLHTRMSRVDVLRMYCAEGHLGRPHRSLELWWCRHVGVKGMAWPPNFHQPSRRSQSRRDVIFVVANPCASLLRPIERFAAAQTSSGAEGREARHDIHACPLRTPTSKLLTSSSAPRQPFCASYTCRAGVSTVPTPAHRPPGTAH</sequence>